<dbReference type="InterPro" id="IPR050325">
    <property type="entry name" value="Prot/Nucl_acid_deglycase"/>
</dbReference>
<keyword evidence="2" id="KW-1185">Reference proteome</keyword>
<dbReference type="PANTHER" id="PTHR48094:SF20">
    <property type="entry name" value="PROTEIN_NUCLEIC ACID DEGLYCASE 1"/>
    <property type="match status" value="1"/>
</dbReference>
<dbReference type="PANTHER" id="PTHR48094">
    <property type="entry name" value="PROTEIN/NUCLEIC ACID DEGLYCASE DJ-1-RELATED"/>
    <property type="match status" value="1"/>
</dbReference>
<dbReference type="InterPro" id="IPR029062">
    <property type="entry name" value="Class_I_gatase-like"/>
</dbReference>
<proteinExistence type="predicted"/>
<organism evidence="1 2">
    <name type="scientific">Echinicola arenosa</name>
    <dbReference type="NCBI Taxonomy" id="2774144"/>
    <lineage>
        <taxon>Bacteria</taxon>
        <taxon>Pseudomonadati</taxon>
        <taxon>Bacteroidota</taxon>
        <taxon>Cytophagia</taxon>
        <taxon>Cytophagales</taxon>
        <taxon>Cyclobacteriaceae</taxon>
        <taxon>Echinicola</taxon>
    </lineage>
</organism>
<accession>A0ABR9AIF4</accession>
<dbReference type="EMBL" id="JACYTQ010000002">
    <property type="protein sequence ID" value="MBD8488500.1"/>
    <property type="molecule type" value="Genomic_DNA"/>
</dbReference>
<sequence>MDCIKQIVGVTPQKEGDNTYSPSKLALKLAVEKKTDYASVDFGTKNQDHSKRILIVGTETELLKMENGKMFQTGNHPVELFVPMLHWQAAGYSLDIATPTGAPLQLERWALPTEDSAVMELFEAYKPKLAQPLDLRQLVDHLDENSPYVAVYFPGGHGVIADLPFSDAVSQVVNWCSSQDKHMISICHGPSAFLSTGASSPYSGYAISACPDGMDKLLPPTGYLPGSMPWFFGEKLRALDIKVVNKIMNGKVMIDRKLITGDGPKAANELGIVSAMALLNEI</sequence>
<dbReference type="RefSeq" id="WP_192009366.1">
    <property type="nucleotide sequence ID" value="NZ_JACYTQ010000002.1"/>
</dbReference>
<dbReference type="Proteomes" id="UP000647133">
    <property type="component" value="Unassembled WGS sequence"/>
</dbReference>
<dbReference type="SUPFAM" id="SSF52317">
    <property type="entry name" value="Class I glutamine amidotransferase-like"/>
    <property type="match status" value="1"/>
</dbReference>
<gene>
    <name evidence="1" type="ORF">IFO69_07055</name>
</gene>
<evidence type="ECO:0000313" key="1">
    <source>
        <dbReference type="EMBL" id="MBD8488500.1"/>
    </source>
</evidence>
<reference evidence="1 2" key="1">
    <citation type="submission" date="2020-09" db="EMBL/GenBank/DDBJ databases">
        <title>Echinicola sp. CAU 1574 isolated from sand of Sido Beach.</title>
        <authorList>
            <person name="Kim W."/>
        </authorList>
    </citation>
    <scope>NUCLEOTIDE SEQUENCE [LARGE SCALE GENOMIC DNA]</scope>
    <source>
        <strain evidence="1 2">CAU 1574</strain>
    </source>
</reference>
<evidence type="ECO:0000313" key="2">
    <source>
        <dbReference type="Proteomes" id="UP000647133"/>
    </source>
</evidence>
<dbReference type="Gene3D" id="3.40.50.880">
    <property type="match status" value="1"/>
</dbReference>
<comment type="caution">
    <text evidence="1">The sequence shown here is derived from an EMBL/GenBank/DDBJ whole genome shotgun (WGS) entry which is preliminary data.</text>
</comment>
<name>A0ABR9AIF4_9BACT</name>
<protein>
    <submittedName>
        <fullName evidence="1">DJ-1/PfpI family protein</fullName>
    </submittedName>
</protein>